<keyword evidence="8" id="KW-1185">Reference proteome</keyword>
<dbReference type="Gene3D" id="3.30.40.10">
    <property type="entry name" value="Zinc/RING finger domain, C3HC4 (zinc finger)"/>
    <property type="match status" value="1"/>
</dbReference>
<dbReference type="GO" id="GO:0061630">
    <property type="term" value="F:ubiquitin protein ligase activity"/>
    <property type="evidence" value="ECO:0007669"/>
    <property type="project" value="UniProtKB-UniRule"/>
</dbReference>
<dbReference type="FunFam" id="3.30.40.10:FF:000442">
    <property type="entry name" value="RING-type E3 ubiquitin transferase"/>
    <property type="match status" value="1"/>
</dbReference>
<dbReference type="Gene3D" id="1.25.10.10">
    <property type="entry name" value="Leucine-rich Repeat Variant"/>
    <property type="match status" value="1"/>
</dbReference>
<dbReference type="InterPro" id="IPR013083">
    <property type="entry name" value="Znf_RING/FYVE/PHD"/>
</dbReference>
<dbReference type="InterPro" id="IPR058678">
    <property type="entry name" value="ARM_PUB"/>
</dbReference>
<evidence type="ECO:0000313" key="7">
    <source>
        <dbReference type="EMBL" id="CAH9123253.1"/>
    </source>
</evidence>
<dbReference type="InterPro" id="IPR003613">
    <property type="entry name" value="Ubox_domain"/>
</dbReference>
<dbReference type="InterPro" id="IPR045185">
    <property type="entry name" value="PUB22/23/24-like"/>
</dbReference>
<comment type="function">
    <text evidence="5">Functions as an E3 ubiquitin ligase.</text>
</comment>
<evidence type="ECO:0000256" key="5">
    <source>
        <dbReference type="RuleBase" id="RU369093"/>
    </source>
</evidence>
<keyword evidence="4 5" id="KW-0833">Ubl conjugation pathway</keyword>
<dbReference type="EMBL" id="CAMAPF010000930">
    <property type="protein sequence ID" value="CAH9123253.1"/>
    <property type="molecule type" value="Genomic_DNA"/>
</dbReference>
<sequence>MKEEALEGKMEVEVPPLFRCPISLDLLRDPVTLCTGQTYDRSSIEKWLASGKSTCPITMQKLHDPSFVPNHTLRHLIQDWLHHVSLTDLEMVKNKTAPNSSAREFDGHSLLLNLRSLSIPLDHKVEMLEEIIVLAEDLPLKNTALVQLHFINVILDLVFGSSVNSEMITSMRFAELGLVCALKLLPFSGLEPMNMLANQESKITSFQTLFELGSSVIKKSLCNLMEAMASSSSPETRKLCSLLGKSGRLLRQLNDTINACSEASSSATKAVLALSCLEQIREAMVREGAIDSLIKCVLENAQKCKTSSAPMAMRAIELLIETKSGKEAVLENPKGVKAMVKMVFRVSDHGGSESAVSCLVILCEDSFKARERAICNGVLTQVLLLLQSQCSGRIKIRARLLLKLLRR</sequence>
<evidence type="ECO:0000313" key="8">
    <source>
        <dbReference type="Proteomes" id="UP001152523"/>
    </source>
</evidence>
<dbReference type="EC" id="2.3.2.27" evidence="5"/>
<dbReference type="Pfam" id="PF25598">
    <property type="entry name" value="ARM_PUB"/>
    <property type="match status" value="1"/>
</dbReference>
<dbReference type="SUPFAM" id="SSF48371">
    <property type="entry name" value="ARM repeat"/>
    <property type="match status" value="1"/>
</dbReference>
<reference evidence="7" key="1">
    <citation type="submission" date="2022-07" db="EMBL/GenBank/DDBJ databases">
        <authorList>
            <person name="Macas J."/>
            <person name="Novak P."/>
            <person name="Neumann P."/>
        </authorList>
    </citation>
    <scope>NUCLEOTIDE SEQUENCE</scope>
</reference>
<accession>A0AAV0EHR2</accession>
<keyword evidence="3 5" id="KW-0808">Transferase</keyword>
<dbReference type="PANTHER" id="PTHR22849">
    <property type="entry name" value="WDSAM1 PROTEIN"/>
    <property type="match status" value="1"/>
</dbReference>
<dbReference type="AlphaFoldDB" id="A0AAV0EHR2"/>
<dbReference type="Pfam" id="PF04564">
    <property type="entry name" value="U-box"/>
    <property type="match status" value="1"/>
</dbReference>
<comment type="catalytic activity">
    <reaction evidence="1 5">
        <text>S-ubiquitinyl-[E2 ubiquitin-conjugating enzyme]-L-cysteine + [acceptor protein]-L-lysine = [E2 ubiquitin-conjugating enzyme]-L-cysteine + N(6)-ubiquitinyl-[acceptor protein]-L-lysine.</text>
        <dbReference type="EC" id="2.3.2.27"/>
    </reaction>
</comment>
<comment type="caution">
    <text evidence="7">The sequence shown here is derived from an EMBL/GenBank/DDBJ whole genome shotgun (WGS) entry which is preliminary data.</text>
</comment>
<proteinExistence type="predicted"/>
<gene>
    <name evidence="7" type="ORF">CEPIT_LOCUS25073</name>
</gene>
<evidence type="ECO:0000259" key="6">
    <source>
        <dbReference type="PROSITE" id="PS51698"/>
    </source>
</evidence>
<evidence type="ECO:0000256" key="1">
    <source>
        <dbReference type="ARBA" id="ARBA00000900"/>
    </source>
</evidence>
<evidence type="ECO:0000256" key="3">
    <source>
        <dbReference type="ARBA" id="ARBA00022679"/>
    </source>
</evidence>
<feature type="domain" description="U-box" evidence="6">
    <location>
        <begin position="13"/>
        <end position="87"/>
    </location>
</feature>
<dbReference type="SMART" id="SM00504">
    <property type="entry name" value="Ubox"/>
    <property type="match status" value="1"/>
</dbReference>
<evidence type="ECO:0000256" key="4">
    <source>
        <dbReference type="ARBA" id="ARBA00022786"/>
    </source>
</evidence>
<dbReference type="GO" id="GO:0016567">
    <property type="term" value="P:protein ubiquitination"/>
    <property type="evidence" value="ECO:0007669"/>
    <property type="project" value="UniProtKB-UniRule"/>
</dbReference>
<evidence type="ECO:0000256" key="2">
    <source>
        <dbReference type="ARBA" id="ARBA00004906"/>
    </source>
</evidence>
<dbReference type="PANTHER" id="PTHR22849:SF103">
    <property type="entry name" value="U-BOX DOMAIN-CONTAINING PROTEIN"/>
    <property type="match status" value="1"/>
</dbReference>
<comment type="pathway">
    <text evidence="2 5">Protein modification; protein ubiquitination.</text>
</comment>
<dbReference type="InterPro" id="IPR016024">
    <property type="entry name" value="ARM-type_fold"/>
</dbReference>
<dbReference type="PROSITE" id="PS51698">
    <property type="entry name" value="U_BOX"/>
    <property type="match status" value="1"/>
</dbReference>
<name>A0AAV0EHR2_9ASTE</name>
<dbReference type="InterPro" id="IPR011989">
    <property type="entry name" value="ARM-like"/>
</dbReference>
<dbReference type="Proteomes" id="UP001152523">
    <property type="component" value="Unassembled WGS sequence"/>
</dbReference>
<dbReference type="CDD" id="cd16664">
    <property type="entry name" value="RING-Ubox_PUB"/>
    <property type="match status" value="1"/>
</dbReference>
<protein>
    <recommendedName>
        <fullName evidence="5 6">U-box domain-containing protein</fullName>
        <ecNumber evidence="5">2.3.2.27</ecNumber>
    </recommendedName>
    <alternativeName>
        <fullName evidence="5">RING-type E3 ubiquitin transferase PUB</fullName>
    </alternativeName>
</protein>
<dbReference type="InterPro" id="IPR045210">
    <property type="entry name" value="RING-Ubox_PUB"/>
</dbReference>
<dbReference type="SUPFAM" id="SSF57850">
    <property type="entry name" value="RING/U-box"/>
    <property type="match status" value="1"/>
</dbReference>
<organism evidence="7 8">
    <name type="scientific">Cuscuta epithymum</name>
    <dbReference type="NCBI Taxonomy" id="186058"/>
    <lineage>
        <taxon>Eukaryota</taxon>
        <taxon>Viridiplantae</taxon>
        <taxon>Streptophyta</taxon>
        <taxon>Embryophyta</taxon>
        <taxon>Tracheophyta</taxon>
        <taxon>Spermatophyta</taxon>
        <taxon>Magnoliopsida</taxon>
        <taxon>eudicotyledons</taxon>
        <taxon>Gunneridae</taxon>
        <taxon>Pentapetalae</taxon>
        <taxon>asterids</taxon>
        <taxon>lamiids</taxon>
        <taxon>Solanales</taxon>
        <taxon>Convolvulaceae</taxon>
        <taxon>Cuscuteae</taxon>
        <taxon>Cuscuta</taxon>
        <taxon>Cuscuta subgen. Cuscuta</taxon>
    </lineage>
</organism>